<comment type="subcellular location">
    <subcellularLocation>
        <location evidence="1">Secreted</location>
        <location evidence="1">Extracellular space</location>
        <location evidence="1">Extracellular matrix</location>
    </subcellularLocation>
</comment>
<dbReference type="GO" id="GO:0007160">
    <property type="term" value="P:cell-matrix adhesion"/>
    <property type="evidence" value="ECO:0007669"/>
    <property type="project" value="TreeGrafter"/>
</dbReference>
<gene>
    <name evidence="6" type="ORF">Bpfe_005252</name>
</gene>
<evidence type="ECO:0000313" key="6">
    <source>
        <dbReference type="EMBL" id="KAK0065226.1"/>
    </source>
</evidence>
<dbReference type="InterPro" id="IPR036056">
    <property type="entry name" value="Fibrinogen-like_C"/>
</dbReference>
<feature type="non-terminal residue" evidence="6">
    <location>
        <position position="872"/>
    </location>
</feature>
<dbReference type="PROSITE" id="PS00514">
    <property type="entry name" value="FIBRINOGEN_C_1"/>
    <property type="match status" value="1"/>
</dbReference>
<keyword evidence="7" id="KW-1185">Reference proteome</keyword>
<evidence type="ECO:0000256" key="4">
    <source>
        <dbReference type="SAM" id="Coils"/>
    </source>
</evidence>
<dbReference type="SUPFAM" id="SSF57997">
    <property type="entry name" value="Tropomyosin"/>
    <property type="match status" value="1"/>
</dbReference>
<sequence length="872" mass="100070">MFGNRDQIIVILSCIELIIDVQPNVISAEITAQLVINCSITNNQVQQLDVIRFLTLSRYNETLEKFFDLITLEAKTLNLSHLVQLHHAQISFGNLYISLTLHNPTLFDAKVYRCKVEGDKTNAANSSIVAKKEVEYRTNMTALIEEIRRLKIVEKNDQCTLEKKDLTASQQKTKLHFVGSSKVIKELIEPLTLTCSLQDLDRNSTVQFMYILHDSSGVIATINKDQPVVTTKQDSNFNTAKGELSDTKSKASFIEVSWSYIKSSESGNYFCGAHVMGPNEVSERLNEMLPIIISNPTFDDLVKVIPKLLRQADKEKEKILENKLNIYHIKEDINAKQQNIISIKDGLDINSQNINIVKDDLGTSRQNIKSITDNLNVNKQSIASHYEELNTLRHIVDSLKDDLRTNKQKIQSMTDEVNANKDNINQLKENLESNKQKIQNMTDEVNTNKDNINQLKENLESNKQKIQNMTDEVNTNKDNINQLKENLESNKQKIQNMTDEVNTNKDNINQMKENLESNKQKIQNMTDEVNTNKDNINQLKENLESNKQKIQNVTDEVNTNKDNINQLRENLESNKQKIQNVTDEVNTNKDNINRLRENLESNKQKIKNVTDEVNTNKDNINQLKENLESNKQKIKNMTENVNTNIQNIINLNKDVNTSKQSLRKLETDLEIKLANFSAALTSLEKKIEKVPPISCRDINSTQDRDIVRLISGLKVMCDTKTDGGGWIIIQRRINGKVDFYRDWKEYRDGFGDYDIGEFYLGNENIFSLTSTGQYDLRIDLEYNSKKYFAQYEDFKVLNETEKYKLQIGKYSGNAGDSLSYHSDEFFTTFDRDNDISSVTNCAEESSGAWWYRGCHFSNLNGQWGSTSDKGMI</sequence>
<evidence type="ECO:0000256" key="2">
    <source>
        <dbReference type="ARBA" id="ARBA00022530"/>
    </source>
</evidence>
<protein>
    <submittedName>
        <fullName evidence="6">BpFREP12.1</fullName>
    </submittedName>
</protein>
<dbReference type="AlphaFoldDB" id="A0AAD8FJ14"/>
<dbReference type="Proteomes" id="UP001233172">
    <property type="component" value="Unassembled WGS sequence"/>
</dbReference>
<dbReference type="Gene3D" id="3.90.215.10">
    <property type="entry name" value="Gamma Fibrinogen, chain A, domain 1"/>
    <property type="match status" value="1"/>
</dbReference>
<dbReference type="Gene3D" id="4.10.530.10">
    <property type="entry name" value="Gamma-fibrinogen Carboxyl Terminal Fragment, domain 2"/>
    <property type="match status" value="1"/>
</dbReference>
<dbReference type="GO" id="GO:0005615">
    <property type="term" value="C:extracellular space"/>
    <property type="evidence" value="ECO:0007669"/>
    <property type="project" value="TreeGrafter"/>
</dbReference>
<dbReference type="PROSITE" id="PS51406">
    <property type="entry name" value="FIBRINOGEN_C_2"/>
    <property type="match status" value="1"/>
</dbReference>
<dbReference type="InterPro" id="IPR014716">
    <property type="entry name" value="Fibrinogen_a/b/g_C_1"/>
</dbReference>
<evidence type="ECO:0000256" key="3">
    <source>
        <dbReference type="ARBA" id="ARBA00023157"/>
    </source>
</evidence>
<accession>A0AAD8FJ14</accession>
<reference evidence="6" key="2">
    <citation type="submission" date="2023-04" db="EMBL/GenBank/DDBJ databases">
        <authorList>
            <person name="Bu L."/>
            <person name="Lu L."/>
            <person name="Laidemitt M.R."/>
            <person name="Zhang S.M."/>
            <person name="Mutuku M."/>
            <person name="Mkoji G."/>
            <person name="Steinauer M."/>
            <person name="Loker E.S."/>
        </authorList>
    </citation>
    <scope>NUCLEOTIDE SEQUENCE</scope>
    <source>
        <strain evidence="6">KasaAsao</strain>
        <tissue evidence="6">Whole Snail</tissue>
    </source>
</reference>
<keyword evidence="3" id="KW-1015">Disulfide bond</keyword>
<name>A0AAD8FJ14_BIOPF</name>
<organism evidence="6 7">
    <name type="scientific">Biomphalaria pfeifferi</name>
    <name type="common">Bloodfluke planorb</name>
    <name type="synonym">Freshwater snail</name>
    <dbReference type="NCBI Taxonomy" id="112525"/>
    <lineage>
        <taxon>Eukaryota</taxon>
        <taxon>Metazoa</taxon>
        <taxon>Spiralia</taxon>
        <taxon>Lophotrochozoa</taxon>
        <taxon>Mollusca</taxon>
        <taxon>Gastropoda</taxon>
        <taxon>Heterobranchia</taxon>
        <taxon>Euthyneura</taxon>
        <taxon>Panpulmonata</taxon>
        <taxon>Hygrophila</taxon>
        <taxon>Lymnaeoidea</taxon>
        <taxon>Planorbidae</taxon>
        <taxon>Biomphalaria</taxon>
    </lineage>
</organism>
<dbReference type="GO" id="GO:1990138">
    <property type="term" value="P:neuron projection extension"/>
    <property type="evidence" value="ECO:0007669"/>
    <property type="project" value="TreeGrafter"/>
</dbReference>
<keyword evidence="2" id="KW-0272">Extracellular matrix</keyword>
<proteinExistence type="predicted"/>
<keyword evidence="4" id="KW-0175">Coiled coil</keyword>
<feature type="coiled-coil region" evidence="4">
    <location>
        <begin position="396"/>
        <end position="668"/>
    </location>
</feature>
<dbReference type="PANTHER" id="PTHR19143">
    <property type="entry name" value="FIBRINOGEN/TENASCIN/ANGIOPOEITIN"/>
    <property type="match status" value="1"/>
</dbReference>
<dbReference type="InterPro" id="IPR020837">
    <property type="entry name" value="Fibrinogen_CS"/>
</dbReference>
<feature type="domain" description="Fibrinogen C-terminal" evidence="5">
    <location>
        <begin position="686"/>
        <end position="872"/>
    </location>
</feature>
<evidence type="ECO:0000256" key="1">
    <source>
        <dbReference type="ARBA" id="ARBA00004498"/>
    </source>
</evidence>
<dbReference type="InterPro" id="IPR013783">
    <property type="entry name" value="Ig-like_fold"/>
</dbReference>
<dbReference type="Gene3D" id="2.60.40.10">
    <property type="entry name" value="Immunoglobulins"/>
    <property type="match status" value="1"/>
</dbReference>
<dbReference type="CDD" id="cd00087">
    <property type="entry name" value="FReD"/>
    <property type="match status" value="1"/>
</dbReference>
<dbReference type="SUPFAM" id="SSF56496">
    <property type="entry name" value="Fibrinogen C-terminal domain-like"/>
    <property type="match status" value="1"/>
</dbReference>
<dbReference type="InterPro" id="IPR002181">
    <property type="entry name" value="Fibrinogen_a/b/g_C_dom"/>
</dbReference>
<dbReference type="Pfam" id="PF00147">
    <property type="entry name" value="Fibrinogen_C"/>
    <property type="match status" value="1"/>
</dbReference>
<dbReference type="EMBL" id="JASAOG010000014">
    <property type="protein sequence ID" value="KAK0065226.1"/>
    <property type="molecule type" value="Genomic_DNA"/>
</dbReference>
<dbReference type="Gene3D" id="1.20.5.300">
    <property type="match status" value="1"/>
</dbReference>
<dbReference type="InterPro" id="IPR050373">
    <property type="entry name" value="Fibrinogen_C-term_domain"/>
</dbReference>
<dbReference type="PANTHER" id="PTHR19143:SF348">
    <property type="entry name" value="TENASCIN-N"/>
    <property type="match status" value="1"/>
</dbReference>
<dbReference type="Gene3D" id="1.10.287.1490">
    <property type="match status" value="1"/>
</dbReference>
<reference evidence="6" key="1">
    <citation type="journal article" date="2023" name="PLoS Negl. Trop. Dis.">
        <title>A genome sequence for Biomphalaria pfeifferi, the major vector snail for the human-infecting parasite Schistosoma mansoni.</title>
        <authorList>
            <person name="Bu L."/>
            <person name="Lu L."/>
            <person name="Laidemitt M.R."/>
            <person name="Zhang S.M."/>
            <person name="Mutuku M."/>
            <person name="Mkoji G."/>
            <person name="Steinauer M."/>
            <person name="Loker E.S."/>
        </authorList>
    </citation>
    <scope>NUCLEOTIDE SEQUENCE</scope>
    <source>
        <strain evidence="6">KasaAsao</strain>
    </source>
</reference>
<comment type="caution">
    <text evidence="6">The sequence shown here is derived from an EMBL/GenBank/DDBJ whole genome shotgun (WGS) entry which is preliminary data.</text>
</comment>
<dbReference type="SMART" id="SM00186">
    <property type="entry name" value="FBG"/>
    <property type="match status" value="1"/>
</dbReference>
<keyword evidence="2" id="KW-0964">Secreted</keyword>
<dbReference type="GO" id="GO:0005178">
    <property type="term" value="F:integrin binding"/>
    <property type="evidence" value="ECO:0007669"/>
    <property type="project" value="TreeGrafter"/>
</dbReference>
<evidence type="ECO:0000313" key="7">
    <source>
        <dbReference type="Proteomes" id="UP001233172"/>
    </source>
</evidence>
<evidence type="ECO:0000259" key="5">
    <source>
        <dbReference type="PROSITE" id="PS51406"/>
    </source>
</evidence>